<dbReference type="RefSeq" id="WP_097125124.1">
    <property type="nucleotide sequence ID" value="NZ_OCNH01000001.1"/>
</dbReference>
<dbReference type="InterPro" id="IPR039426">
    <property type="entry name" value="TonB-dep_rcpt-like"/>
</dbReference>
<dbReference type="InterPro" id="IPR012910">
    <property type="entry name" value="Plug_dom"/>
</dbReference>
<evidence type="ECO:0000256" key="10">
    <source>
        <dbReference type="PROSITE-ProRule" id="PRU01360"/>
    </source>
</evidence>
<dbReference type="CDD" id="cd01347">
    <property type="entry name" value="ligand_gated_channel"/>
    <property type="match status" value="1"/>
</dbReference>
<reference evidence="16" key="1">
    <citation type="submission" date="2017-09" db="EMBL/GenBank/DDBJ databases">
        <authorList>
            <person name="Varghese N."/>
            <person name="Submissions S."/>
        </authorList>
    </citation>
    <scope>NUCLEOTIDE SEQUENCE [LARGE SCALE GENOMIC DNA]</scope>
    <source>
        <strain evidence="16">DSM 29961</strain>
    </source>
</reference>
<organism evidence="15 16">
    <name type="scientific">Spirosoma fluviale</name>
    <dbReference type="NCBI Taxonomy" id="1597977"/>
    <lineage>
        <taxon>Bacteria</taxon>
        <taxon>Pseudomonadati</taxon>
        <taxon>Bacteroidota</taxon>
        <taxon>Cytophagia</taxon>
        <taxon>Cytophagales</taxon>
        <taxon>Cytophagaceae</taxon>
        <taxon>Spirosoma</taxon>
    </lineage>
</organism>
<evidence type="ECO:0000256" key="12">
    <source>
        <dbReference type="SAM" id="SignalP"/>
    </source>
</evidence>
<dbReference type="GO" id="GO:0044718">
    <property type="term" value="P:siderophore transmembrane transport"/>
    <property type="evidence" value="ECO:0007669"/>
    <property type="project" value="TreeGrafter"/>
</dbReference>
<comment type="subcellular location">
    <subcellularLocation>
        <location evidence="1 10">Cell outer membrane</location>
        <topology evidence="1 10">Multi-pass membrane protein</topology>
    </subcellularLocation>
</comment>
<name>A0A286FBK3_9BACT</name>
<evidence type="ECO:0000256" key="5">
    <source>
        <dbReference type="ARBA" id="ARBA00022729"/>
    </source>
</evidence>
<evidence type="ECO:0000313" key="15">
    <source>
        <dbReference type="EMBL" id="SOD80611.1"/>
    </source>
</evidence>
<dbReference type="EMBL" id="OCNH01000001">
    <property type="protein sequence ID" value="SOD80611.1"/>
    <property type="molecule type" value="Genomic_DNA"/>
</dbReference>
<feature type="domain" description="TonB-dependent receptor plug" evidence="14">
    <location>
        <begin position="115"/>
        <end position="221"/>
    </location>
</feature>
<evidence type="ECO:0000256" key="9">
    <source>
        <dbReference type="ARBA" id="ARBA00023237"/>
    </source>
</evidence>
<dbReference type="InterPro" id="IPR037066">
    <property type="entry name" value="Plug_dom_sf"/>
</dbReference>
<accession>A0A286FBK3</accession>
<evidence type="ECO:0000256" key="3">
    <source>
        <dbReference type="ARBA" id="ARBA00022452"/>
    </source>
</evidence>
<keyword evidence="16" id="KW-1185">Reference proteome</keyword>
<dbReference type="AlphaFoldDB" id="A0A286FBK3"/>
<feature type="chain" id="PRO_5013307263" evidence="12">
    <location>
        <begin position="19"/>
        <end position="804"/>
    </location>
</feature>
<dbReference type="PANTHER" id="PTHR30069">
    <property type="entry name" value="TONB-DEPENDENT OUTER MEMBRANE RECEPTOR"/>
    <property type="match status" value="1"/>
</dbReference>
<proteinExistence type="inferred from homology"/>
<keyword evidence="7 10" id="KW-0472">Membrane</keyword>
<keyword evidence="2 10" id="KW-0813">Transport</keyword>
<dbReference type="SUPFAM" id="SSF56935">
    <property type="entry name" value="Porins"/>
    <property type="match status" value="1"/>
</dbReference>
<protein>
    <submittedName>
        <fullName evidence="15">Hemoglobin/transferrin/lactoferrin receptor protein</fullName>
    </submittedName>
</protein>
<keyword evidence="4 10" id="KW-0812">Transmembrane</keyword>
<keyword evidence="9 10" id="KW-0998">Cell outer membrane</keyword>
<evidence type="ECO:0000256" key="1">
    <source>
        <dbReference type="ARBA" id="ARBA00004571"/>
    </source>
</evidence>
<dbReference type="Gene3D" id="2.40.170.20">
    <property type="entry name" value="TonB-dependent receptor, beta-barrel domain"/>
    <property type="match status" value="1"/>
</dbReference>
<keyword evidence="6 11" id="KW-0798">TonB box</keyword>
<dbReference type="OrthoDB" id="9764669at2"/>
<dbReference type="Gene3D" id="2.170.130.10">
    <property type="entry name" value="TonB-dependent receptor, plug domain"/>
    <property type="match status" value="1"/>
</dbReference>
<feature type="domain" description="TonB-dependent receptor-like beta-barrel" evidence="13">
    <location>
        <begin position="345"/>
        <end position="777"/>
    </location>
</feature>
<evidence type="ECO:0000256" key="11">
    <source>
        <dbReference type="RuleBase" id="RU003357"/>
    </source>
</evidence>
<dbReference type="Pfam" id="PF00593">
    <property type="entry name" value="TonB_dep_Rec_b-barrel"/>
    <property type="match status" value="1"/>
</dbReference>
<evidence type="ECO:0000256" key="6">
    <source>
        <dbReference type="ARBA" id="ARBA00023077"/>
    </source>
</evidence>
<sequence>MKRLLYLPFCLLPILTFAQTLLVRDKTTLQAIENVEVSGGATESPRPVFTNRSGQVDASRLGSGGNVSFRRVGYQTVQYSMEQLRAINYNVLLAEKQLDLNEVVVAANRTAEPISRVAQPIRVFTRNELRFLNQPTMAEVLQQSGQVMVQKSQLGGGSPILRGFEANKVLMVVDGVRMNNAIFRGGHLQNILTIDNAAVERLEVALGPGSVVYGSDALGGVIYVQTLSPKVGASGNTAINANGFVRYGSAMNEKTAHADWNIGFRKWAFTTSVTGSDFGDLRQGKQRNADMGQLGLRPFYAGFENNTDVKITNPDPLVQVASGYKQVDLLQKVLFQPTDRTQHLLNVQFSTSSDIPRYDRLTEVDAKGNPSHAQWYYGPQKRLLTAYGLTKQFSSGVADELKLIAAYQSIEESRHNRRFGNYGLQHRTENVNVWTLNADLKKKVAESHMLRYGFEGTYNTVQSTAYRQHVQTGKIDPLDTRYPDGGANTQSLAGYVSGTLDVSSRSTLTYGARYAYNRLYAKFNDKTFFPFPFNDITQQSGAVTGSLGWVTRLPGDWQLATSIASGYRVPNVDDLAKVFESVAGNLIVPNPNLKPERTYTFDAGVRKQIAERVSLELEGFYTIYNNAINTQPGTLNGQSQIDYNGRTSRIVTQVNSQRARLFGFNAQVSADLTQSLTLFGTVTYTKGRIRTDSTAYPLDHIPPLYGKGGLRLTIKQFRAEANVLFNGWKRLSEYNLVGEDNIVYATSQGMPAWQTINLRTSYQLNRFVQVQASLENLLDRNYRVFASGISAPGRNLVLTLRGTL</sequence>
<dbReference type="Pfam" id="PF07715">
    <property type="entry name" value="Plug"/>
    <property type="match status" value="1"/>
</dbReference>
<dbReference type="PROSITE" id="PS52016">
    <property type="entry name" value="TONB_DEPENDENT_REC_3"/>
    <property type="match status" value="1"/>
</dbReference>
<dbReference type="PANTHER" id="PTHR30069:SF29">
    <property type="entry name" value="HEMOGLOBIN AND HEMOGLOBIN-HAPTOGLOBIN-BINDING PROTEIN 1-RELATED"/>
    <property type="match status" value="1"/>
</dbReference>
<keyword evidence="5 12" id="KW-0732">Signal</keyword>
<evidence type="ECO:0000256" key="7">
    <source>
        <dbReference type="ARBA" id="ARBA00023136"/>
    </source>
</evidence>
<dbReference type="InterPro" id="IPR000531">
    <property type="entry name" value="Beta-barrel_TonB"/>
</dbReference>
<dbReference type="GO" id="GO:0015344">
    <property type="term" value="F:siderophore uptake transmembrane transporter activity"/>
    <property type="evidence" value="ECO:0007669"/>
    <property type="project" value="TreeGrafter"/>
</dbReference>
<evidence type="ECO:0000256" key="4">
    <source>
        <dbReference type="ARBA" id="ARBA00022692"/>
    </source>
</evidence>
<gene>
    <name evidence="15" type="ORF">SAMN06269250_1489</name>
</gene>
<keyword evidence="8 15" id="KW-0675">Receptor</keyword>
<keyword evidence="3 10" id="KW-1134">Transmembrane beta strand</keyword>
<evidence type="ECO:0000256" key="2">
    <source>
        <dbReference type="ARBA" id="ARBA00022448"/>
    </source>
</evidence>
<evidence type="ECO:0000259" key="14">
    <source>
        <dbReference type="Pfam" id="PF07715"/>
    </source>
</evidence>
<dbReference type="InterPro" id="IPR036942">
    <property type="entry name" value="Beta-barrel_TonB_sf"/>
</dbReference>
<dbReference type="GO" id="GO:0009279">
    <property type="term" value="C:cell outer membrane"/>
    <property type="evidence" value="ECO:0007669"/>
    <property type="project" value="UniProtKB-SubCell"/>
</dbReference>
<evidence type="ECO:0000256" key="8">
    <source>
        <dbReference type="ARBA" id="ARBA00023170"/>
    </source>
</evidence>
<evidence type="ECO:0000313" key="16">
    <source>
        <dbReference type="Proteomes" id="UP000219452"/>
    </source>
</evidence>
<evidence type="ECO:0000259" key="13">
    <source>
        <dbReference type="Pfam" id="PF00593"/>
    </source>
</evidence>
<dbReference type="Proteomes" id="UP000219452">
    <property type="component" value="Unassembled WGS sequence"/>
</dbReference>
<feature type="signal peptide" evidence="12">
    <location>
        <begin position="1"/>
        <end position="18"/>
    </location>
</feature>
<comment type="similarity">
    <text evidence="10 11">Belongs to the TonB-dependent receptor family.</text>
</comment>